<organism evidence="5 6">
    <name type="scientific">Methylorubrum rhodesianum</name>
    <dbReference type="NCBI Taxonomy" id="29427"/>
    <lineage>
        <taxon>Bacteria</taxon>
        <taxon>Pseudomonadati</taxon>
        <taxon>Pseudomonadota</taxon>
        <taxon>Alphaproteobacteria</taxon>
        <taxon>Hyphomicrobiales</taxon>
        <taxon>Methylobacteriaceae</taxon>
        <taxon>Methylorubrum</taxon>
    </lineage>
</organism>
<dbReference type="InterPro" id="IPR002347">
    <property type="entry name" value="SDR_fam"/>
</dbReference>
<sequence length="336" mass="35459">MPSAAKKPLDQQVIVITGASSGIGLATARMGAARGARVVLAARNGEALAEIRAEIERQGGDALDVVTDVSDRAQVEALARAAIDRYGRIDTWVNDAGLSIIGRLEEVEDGDHRRLFDVNFWGVVYGSLVALPHLKESGGTLINLGSVASDVAFPLQGMYSASKHAIKGFTDSLRIELKEEGAPVAVTLIKPAAIDTPFPAHARNYTDREPKLPPPVYRTEEVTEAILHAAVHPRRDIYIGGGGRIMSAAQAVAPRVFDTVGSSMAGLQQRAEPPRHPEGSLYEAGVGGRTAGSHPGYVMRRSLYTRSALHPLTTAAVVAGVGLAAAASLIGGSRRR</sequence>
<dbReference type="InterPro" id="IPR036291">
    <property type="entry name" value="NAD(P)-bd_dom_sf"/>
</dbReference>
<dbReference type="PANTHER" id="PTHR44196">
    <property type="entry name" value="DEHYDROGENASE/REDUCTASE SDR FAMILY MEMBER 7B"/>
    <property type="match status" value="1"/>
</dbReference>
<dbReference type="PRINTS" id="PR00081">
    <property type="entry name" value="GDHRDH"/>
</dbReference>
<dbReference type="PANTHER" id="PTHR44196:SF1">
    <property type="entry name" value="DEHYDROGENASE_REDUCTASE SDR FAMILY MEMBER 7B"/>
    <property type="match status" value="1"/>
</dbReference>
<dbReference type="SUPFAM" id="SSF51735">
    <property type="entry name" value="NAD(P)-binding Rossmann-fold domains"/>
    <property type="match status" value="1"/>
</dbReference>
<name>A0ABU9Z8L9_9HYPH</name>
<evidence type="ECO:0000313" key="5">
    <source>
        <dbReference type="EMBL" id="MEN3227643.1"/>
    </source>
</evidence>
<keyword evidence="4" id="KW-0812">Transmembrane</keyword>
<evidence type="ECO:0000313" key="6">
    <source>
        <dbReference type="Proteomes" id="UP001404845"/>
    </source>
</evidence>
<keyword evidence="4" id="KW-0472">Membrane</keyword>
<keyword evidence="6" id="KW-1185">Reference proteome</keyword>
<dbReference type="Proteomes" id="UP001404845">
    <property type="component" value="Unassembled WGS sequence"/>
</dbReference>
<protein>
    <submittedName>
        <fullName evidence="5">SDR family oxidoreductase</fullName>
    </submittedName>
</protein>
<evidence type="ECO:0000256" key="4">
    <source>
        <dbReference type="SAM" id="Phobius"/>
    </source>
</evidence>
<dbReference type="PROSITE" id="PS00061">
    <property type="entry name" value="ADH_SHORT"/>
    <property type="match status" value="1"/>
</dbReference>
<dbReference type="CDD" id="cd05360">
    <property type="entry name" value="SDR_c3"/>
    <property type="match status" value="1"/>
</dbReference>
<evidence type="ECO:0000256" key="2">
    <source>
        <dbReference type="ARBA" id="ARBA00023002"/>
    </source>
</evidence>
<dbReference type="Pfam" id="PF00106">
    <property type="entry name" value="adh_short"/>
    <property type="match status" value="1"/>
</dbReference>
<proteinExistence type="inferred from homology"/>
<gene>
    <name evidence="5" type="ORF">PUR21_08370</name>
</gene>
<feature type="transmembrane region" description="Helical" evidence="4">
    <location>
        <begin position="308"/>
        <end position="330"/>
    </location>
</feature>
<dbReference type="EMBL" id="JAQYXL010000001">
    <property type="protein sequence ID" value="MEN3227643.1"/>
    <property type="molecule type" value="Genomic_DNA"/>
</dbReference>
<dbReference type="RefSeq" id="WP_200671229.1">
    <property type="nucleotide sequence ID" value="NZ_JACWCW010000053.1"/>
</dbReference>
<dbReference type="NCBIfam" id="NF005495">
    <property type="entry name" value="PRK07109.1"/>
    <property type="match status" value="1"/>
</dbReference>
<accession>A0ABU9Z8L9</accession>
<dbReference type="PRINTS" id="PR00080">
    <property type="entry name" value="SDRFAMILY"/>
</dbReference>
<keyword evidence="4" id="KW-1133">Transmembrane helix</keyword>
<dbReference type="InterPro" id="IPR020904">
    <property type="entry name" value="Sc_DH/Rdtase_CS"/>
</dbReference>
<reference evidence="5 6" key="1">
    <citation type="journal article" date="2023" name="PLoS ONE">
        <title>Complete genome assembly of Hawai'i environmental nontuberculous mycobacteria reveals unexpected co-isolation with methylobacteria.</title>
        <authorList>
            <person name="Hendrix J."/>
            <person name="Epperson L.E."/>
            <person name="Tong E.I."/>
            <person name="Chan Y.L."/>
            <person name="Hasan N.A."/>
            <person name="Dawrs S.N."/>
            <person name="Norton G.J."/>
            <person name="Virdi R."/>
            <person name="Crooks J.L."/>
            <person name="Chan E.D."/>
            <person name="Honda J.R."/>
            <person name="Strong M."/>
        </authorList>
    </citation>
    <scope>NUCLEOTIDE SEQUENCE [LARGE SCALE GENOMIC DNA]</scope>
    <source>
        <strain evidence="5 6">NJH_HI01</strain>
    </source>
</reference>
<comment type="caution">
    <text evidence="5">The sequence shown here is derived from an EMBL/GenBank/DDBJ whole genome shotgun (WGS) entry which is preliminary data.</text>
</comment>
<evidence type="ECO:0000256" key="3">
    <source>
        <dbReference type="RuleBase" id="RU000363"/>
    </source>
</evidence>
<evidence type="ECO:0000256" key="1">
    <source>
        <dbReference type="ARBA" id="ARBA00006484"/>
    </source>
</evidence>
<dbReference type="Gene3D" id="3.40.50.720">
    <property type="entry name" value="NAD(P)-binding Rossmann-like Domain"/>
    <property type="match status" value="1"/>
</dbReference>
<keyword evidence="2" id="KW-0560">Oxidoreductase</keyword>
<comment type="similarity">
    <text evidence="1 3">Belongs to the short-chain dehydrogenases/reductases (SDR) family.</text>
</comment>